<organism evidence="1">
    <name type="scientific">bioreactor metagenome</name>
    <dbReference type="NCBI Taxonomy" id="1076179"/>
    <lineage>
        <taxon>unclassified sequences</taxon>
        <taxon>metagenomes</taxon>
        <taxon>ecological metagenomes</taxon>
    </lineage>
</organism>
<comment type="caution">
    <text evidence="1">The sequence shown here is derived from an EMBL/GenBank/DDBJ whole genome shotgun (WGS) entry which is preliminary data.</text>
</comment>
<dbReference type="AlphaFoldDB" id="A0A645DAG4"/>
<gene>
    <name evidence="1" type="ORF">SDC9_133262</name>
</gene>
<proteinExistence type="predicted"/>
<reference evidence="1" key="1">
    <citation type="submission" date="2019-08" db="EMBL/GenBank/DDBJ databases">
        <authorList>
            <person name="Kucharzyk K."/>
            <person name="Murdoch R.W."/>
            <person name="Higgins S."/>
            <person name="Loffler F."/>
        </authorList>
    </citation>
    <scope>NUCLEOTIDE SEQUENCE</scope>
</reference>
<evidence type="ECO:0000313" key="1">
    <source>
        <dbReference type="EMBL" id="MPM86177.1"/>
    </source>
</evidence>
<dbReference type="EMBL" id="VSSQ01034286">
    <property type="protein sequence ID" value="MPM86177.1"/>
    <property type="molecule type" value="Genomic_DNA"/>
</dbReference>
<protein>
    <submittedName>
        <fullName evidence="1">Uncharacterized protein</fullName>
    </submittedName>
</protein>
<name>A0A645DAG4_9ZZZZ</name>
<accession>A0A645DAG4</accession>
<sequence length="80" mass="8770">MRTVRQDIKAAFIPDELVSGKSVIAFFGDEADDEGAGRGDAQAKGCERLDQIEERVPDPDAFYHLTFGIKGGVDTEIQRV</sequence>